<proteinExistence type="predicted"/>
<dbReference type="Proteomes" id="UP000433575">
    <property type="component" value="Unassembled WGS sequence"/>
</dbReference>
<sequence length="255" mass="28600">MNEILVSSRELIQQHRIPLMKYCFIVALGCSLISLAAQQFQNNLIPFSATLILNLIFLFGLDVVMWKALNQTAYSYRDFGYFGKFFKRLLPLFALYLGILIAGVFAVQLLSRIQAVILVLPAVLTLSIIFLNCINHLTLFAMIDQGQKALPAFNNGVRLFFQSKKLILHIVLKTFLLVLLGSFAVTALNVFVYAPQIDAAMKAATQINEALIDPYFSTNLSYMIQSVGMQLVVSYIAIVSGMTYGVFFQKRSAMR</sequence>
<name>A0A6N7S285_9FIRM</name>
<evidence type="ECO:0008006" key="6">
    <source>
        <dbReference type="Google" id="ProtNLM"/>
    </source>
</evidence>
<feature type="transmembrane region" description="Helical" evidence="1">
    <location>
        <begin position="19"/>
        <end position="38"/>
    </location>
</feature>
<reference evidence="4 5" key="1">
    <citation type="journal article" date="2019" name="Nat. Med.">
        <title>A library of human gut bacterial isolates paired with longitudinal multiomics data enables mechanistic microbiome research.</title>
        <authorList>
            <person name="Poyet M."/>
            <person name="Groussin M."/>
            <person name="Gibbons S.M."/>
            <person name="Avila-Pacheco J."/>
            <person name="Jiang X."/>
            <person name="Kearney S.M."/>
            <person name="Perrotta A.R."/>
            <person name="Berdy B."/>
            <person name="Zhao S."/>
            <person name="Lieberman T.D."/>
            <person name="Swanson P.K."/>
            <person name="Smith M."/>
            <person name="Roesemann S."/>
            <person name="Alexander J.E."/>
            <person name="Rich S.A."/>
            <person name="Livny J."/>
            <person name="Vlamakis H."/>
            <person name="Clish C."/>
            <person name="Bullock K."/>
            <person name="Deik A."/>
            <person name="Scott J."/>
            <person name="Pierce K.A."/>
            <person name="Xavier R.J."/>
            <person name="Alm E.J."/>
        </authorList>
    </citation>
    <scope>NUCLEOTIDE SEQUENCE [LARGE SCALE GENOMIC DNA]</scope>
    <source>
        <strain evidence="2 4">BIOML-A4</strain>
        <strain evidence="3 5">BIOML-A5</strain>
    </source>
</reference>
<dbReference type="Proteomes" id="UP000480929">
    <property type="component" value="Unassembled WGS sequence"/>
</dbReference>
<feature type="transmembrane region" description="Helical" evidence="1">
    <location>
        <begin position="227"/>
        <end position="247"/>
    </location>
</feature>
<keyword evidence="1" id="KW-0472">Membrane</keyword>
<feature type="transmembrane region" description="Helical" evidence="1">
    <location>
        <begin position="113"/>
        <end position="134"/>
    </location>
</feature>
<comment type="caution">
    <text evidence="2">The sequence shown here is derived from an EMBL/GenBank/DDBJ whole genome shotgun (WGS) entry which is preliminary data.</text>
</comment>
<dbReference type="RefSeq" id="WP_154237642.1">
    <property type="nucleotide sequence ID" value="NZ_WKPI01000001.1"/>
</dbReference>
<accession>A0A6N7S285</accession>
<organism evidence="2 4">
    <name type="scientific">Holdemania massiliensis</name>
    <dbReference type="NCBI Taxonomy" id="1468449"/>
    <lineage>
        <taxon>Bacteria</taxon>
        <taxon>Bacillati</taxon>
        <taxon>Bacillota</taxon>
        <taxon>Erysipelotrichia</taxon>
        <taxon>Erysipelotrichales</taxon>
        <taxon>Erysipelotrichaceae</taxon>
        <taxon>Holdemania</taxon>
    </lineage>
</organism>
<dbReference type="EMBL" id="WKPJ01000001">
    <property type="protein sequence ID" value="MSA88003.1"/>
    <property type="molecule type" value="Genomic_DNA"/>
</dbReference>
<feature type="transmembrane region" description="Helical" evidence="1">
    <location>
        <begin position="44"/>
        <end position="69"/>
    </location>
</feature>
<feature type="transmembrane region" description="Helical" evidence="1">
    <location>
        <begin position="89"/>
        <end position="107"/>
    </location>
</feature>
<gene>
    <name evidence="3" type="ORF">GKD88_01490</name>
    <name evidence="2" type="ORF">GKE08_01480</name>
</gene>
<dbReference type="EMBL" id="WKPI01000001">
    <property type="protein sequence ID" value="MSC31799.1"/>
    <property type="molecule type" value="Genomic_DNA"/>
</dbReference>
<dbReference type="OrthoDB" id="1654168at2"/>
<keyword evidence="1" id="KW-1133">Transmembrane helix</keyword>
<dbReference type="AlphaFoldDB" id="A0A6N7S285"/>
<evidence type="ECO:0000256" key="1">
    <source>
        <dbReference type="SAM" id="Phobius"/>
    </source>
</evidence>
<evidence type="ECO:0000313" key="2">
    <source>
        <dbReference type="EMBL" id="MSA88003.1"/>
    </source>
</evidence>
<protein>
    <recommendedName>
        <fullName evidence="6">DUF975 family protein</fullName>
    </recommendedName>
</protein>
<evidence type="ECO:0000313" key="3">
    <source>
        <dbReference type="EMBL" id="MSC31799.1"/>
    </source>
</evidence>
<evidence type="ECO:0000313" key="5">
    <source>
        <dbReference type="Proteomes" id="UP000480929"/>
    </source>
</evidence>
<keyword evidence="1" id="KW-0812">Transmembrane</keyword>
<keyword evidence="5" id="KW-1185">Reference proteome</keyword>
<evidence type="ECO:0000313" key="4">
    <source>
        <dbReference type="Proteomes" id="UP000433575"/>
    </source>
</evidence>
<feature type="transmembrane region" description="Helical" evidence="1">
    <location>
        <begin position="166"/>
        <end position="192"/>
    </location>
</feature>